<dbReference type="GO" id="GO:0003677">
    <property type="term" value="F:DNA binding"/>
    <property type="evidence" value="ECO:0007669"/>
    <property type="project" value="InterPro"/>
</dbReference>
<dbReference type="Proteomes" id="UP000239576">
    <property type="component" value="Unassembled WGS sequence"/>
</dbReference>
<evidence type="ECO:0000259" key="1">
    <source>
        <dbReference type="PROSITE" id="PS50943"/>
    </source>
</evidence>
<dbReference type="Gene3D" id="1.10.260.40">
    <property type="entry name" value="lambda repressor-like DNA-binding domains"/>
    <property type="match status" value="1"/>
</dbReference>
<sequence>MSSQDGTKQGGSKYQPLLDVLRQSDQLQITLTFAEIEALLGEGLPPSARSKRGWWSNRSQGALQATAWMSAGYLVEAIELDNEQVTFSKPPQVYRVQCLDDTLQWNSELIRALRLHMGLTQADMARELGVRQQTVSEWEKGVYAPTRASSKHLTLVAEKASFRYEVY</sequence>
<feature type="domain" description="HTH cro/C1-type" evidence="1">
    <location>
        <begin position="110"/>
        <end position="146"/>
    </location>
</feature>
<dbReference type="AlphaFoldDB" id="A0A2T1E2X3"/>
<organism evidence="2 3">
    <name type="scientific">Stenomitos frigidus ULC18</name>
    <dbReference type="NCBI Taxonomy" id="2107698"/>
    <lineage>
        <taxon>Bacteria</taxon>
        <taxon>Bacillati</taxon>
        <taxon>Cyanobacteriota</taxon>
        <taxon>Cyanophyceae</taxon>
        <taxon>Leptolyngbyales</taxon>
        <taxon>Leptolyngbyaceae</taxon>
        <taxon>Stenomitos</taxon>
    </lineage>
</organism>
<dbReference type="InterPro" id="IPR010982">
    <property type="entry name" value="Lambda_DNA-bd_dom_sf"/>
</dbReference>
<keyword evidence="3" id="KW-1185">Reference proteome</keyword>
<protein>
    <submittedName>
        <fullName evidence="2">Transcriptional regulator</fullName>
    </submittedName>
</protein>
<dbReference type="Pfam" id="PF24698">
    <property type="entry name" value="DUF7662"/>
    <property type="match status" value="1"/>
</dbReference>
<evidence type="ECO:0000313" key="3">
    <source>
        <dbReference type="Proteomes" id="UP000239576"/>
    </source>
</evidence>
<dbReference type="SUPFAM" id="SSF47413">
    <property type="entry name" value="lambda repressor-like DNA-binding domains"/>
    <property type="match status" value="1"/>
</dbReference>
<name>A0A2T1E2X3_9CYAN</name>
<gene>
    <name evidence="2" type="ORF">C7B82_18015</name>
</gene>
<reference evidence="2 3" key="2">
    <citation type="submission" date="2018-03" db="EMBL/GenBank/DDBJ databases">
        <title>The ancient ancestry and fast evolution of plastids.</title>
        <authorList>
            <person name="Moore K.R."/>
            <person name="Magnabosco C."/>
            <person name="Momper L."/>
            <person name="Gold D.A."/>
            <person name="Bosak T."/>
            <person name="Fournier G.P."/>
        </authorList>
    </citation>
    <scope>NUCLEOTIDE SEQUENCE [LARGE SCALE GENOMIC DNA]</scope>
    <source>
        <strain evidence="2 3">ULC18</strain>
    </source>
</reference>
<dbReference type="InterPro" id="IPR001387">
    <property type="entry name" value="Cro/C1-type_HTH"/>
</dbReference>
<dbReference type="PROSITE" id="PS50943">
    <property type="entry name" value="HTH_CROC1"/>
    <property type="match status" value="1"/>
</dbReference>
<dbReference type="CDD" id="cd00093">
    <property type="entry name" value="HTH_XRE"/>
    <property type="match status" value="1"/>
</dbReference>
<comment type="caution">
    <text evidence="2">The sequence shown here is derived from an EMBL/GenBank/DDBJ whole genome shotgun (WGS) entry which is preliminary data.</text>
</comment>
<proteinExistence type="predicted"/>
<accession>A0A2T1E2X3</accession>
<reference evidence="3" key="1">
    <citation type="submission" date="2018-02" db="EMBL/GenBank/DDBJ databases">
        <authorList>
            <person name="Moore K."/>
            <person name="Momper L."/>
        </authorList>
    </citation>
    <scope>NUCLEOTIDE SEQUENCE [LARGE SCALE GENOMIC DNA]</scope>
    <source>
        <strain evidence="3">ULC18</strain>
    </source>
</reference>
<dbReference type="OrthoDB" id="465980at2"/>
<dbReference type="EMBL" id="PVWK01000098">
    <property type="protein sequence ID" value="PSB27085.1"/>
    <property type="molecule type" value="Genomic_DNA"/>
</dbReference>
<dbReference type="SMART" id="SM00530">
    <property type="entry name" value="HTH_XRE"/>
    <property type="match status" value="1"/>
</dbReference>
<dbReference type="Pfam" id="PF01381">
    <property type="entry name" value="HTH_3"/>
    <property type="match status" value="1"/>
</dbReference>
<evidence type="ECO:0000313" key="2">
    <source>
        <dbReference type="EMBL" id="PSB27085.1"/>
    </source>
</evidence>
<dbReference type="InterPro" id="IPR056079">
    <property type="entry name" value="DUF7662"/>
</dbReference>